<sequence length="360" mass="40725">MKTTKTVQGKIDPLNFLQLSIFDLPVQDTPTKLRYPNPKKAQKFRDLADRMQSQIDNKLNPAIGQQRPTRRRARIAASMREDGEKLALIQAWLYAMADALDEGTLPRILSDISTKTQLSDLADFRDPKWRDDSIKRGLAVDGWARSLLRANLGTVSSVRKAILALEELHQAPVIDPKVKQIAEIERSLIGAKIPGYFPTPKPICEQMVKLAILQPGMRVWEPSGGKGDIASAIKEAADVNLEVCELNYNLRELLKLKGFNVIASDCFDITTSYDRILMNPPFVKGSEINHIRYAFDRLVDGGRLVAIVPESIEFRKDKKYREFREWLEDKCIINDPLPQGSFLNSDRSTGVNTRILVLER</sequence>
<dbReference type="GeneID" id="88765710"/>
<keyword evidence="1" id="KW-0808">Transferase</keyword>
<gene>
    <name evidence="1" type="ORF">CWATWH0003_1980</name>
</gene>
<organism evidence="1 2">
    <name type="scientific">Crocosphaera watsonii WH 0003</name>
    <dbReference type="NCBI Taxonomy" id="423471"/>
    <lineage>
        <taxon>Bacteria</taxon>
        <taxon>Bacillati</taxon>
        <taxon>Cyanobacteriota</taxon>
        <taxon>Cyanophyceae</taxon>
        <taxon>Oscillatoriophycideae</taxon>
        <taxon>Chroococcales</taxon>
        <taxon>Aphanothecaceae</taxon>
        <taxon>Crocosphaera</taxon>
    </lineage>
</organism>
<dbReference type="SUPFAM" id="SSF53335">
    <property type="entry name" value="S-adenosyl-L-methionine-dependent methyltransferases"/>
    <property type="match status" value="1"/>
</dbReference>
<dbReference type="RefSeq" id="WP_007310304.1">
    <property type="nucleotide sequence ID" value="NZ_AESD01000308.1"/>
</dbReference>
<dbReference type="GO" id="GO:0008170">
    <property type="term" value="F:N-methyltransferase activity"/>
    <property type="evidence" value="ECO:0007669"/>
    <property type="project" value="UniProtKB-ARBA"/>
</dbReference>
<evidence type="ECO:0000313" key="2">
    <source>
        <dbReference type="Proteomes" id="UP000003477"/>
    </source>
</evidence>
<comment type="caution">
    <text evidence="1">The sequence shown here is derived from an EMBL/GenBank/DDBJ whole genome shotgun (WGS) entry which is preliminary data.</text>
</comment>
<dbReference type="AlphaFoldDB" id="G5J3A2"/>
<dbReference type="PROSITE" id="PS00092">
    <property type="entry name" value="N6_MTASE"/>
    <property type="match status" value="1"/>
</dbReference>
<dbReference type="PRINTS" id="PR00507">
    <property type="entry name" value="N12N6MTFRASE"/>
</dbReference>
<dbReference type="GO" id="GO:0008757">
    <property type="term" value="F:S-adenosylmethionine-dependent methyltransferase activity"/>
    <property type="evidence" value="ECO:0007669"/>
    <property type="project" value="UniProtKB-ARBA"/>
</dbReference>
<dbReference type="GO" id="GO:0032259">
    <property type="term" value="P:methylation"/>
    <property type="evidence" value="ECO:0007669"/>
    <property type="project" value="UniProtKB-KW"/>
</dbReference>
<dbReference type="InterPro" id="IPR029063">
    <property type="entry name" value="SAM-dependent_MTases_sf"/>
</dbReference>
<dbReference type="Gene3D" id="3.40.50.150">
    <property type="entry name" value="Vaccinia Virus protein VP39"/>
    <property type="match status" value="1"/>
</dbReference>
<proteinExistence type="predicted"/>
<dbReference type="PATRIC" id="fig|423471.3.peg.1851"/>
<name>G5J3A2_CROWT</name>
<keyword evidence="1" id="KW-0489">Methyltransferase</keyword>
<accession>G5J3A2</accession>
<dbReference type="GO" id="GO:0003676">
    <property type="term" value="F:nucleic acid binding"/>
    <property type="evidence" value="ECO:0007669"/>
    <property type="project" value="InterPro"/>
</dbReference>
<evidence type="ECO:0000313" key="1">
    <source>
        <dbReference type="EMBL" id="EHJ13321.1"/>
    </source>
</evidence>
<dbReference type="CDD" id="cd02440">
    <property type="entry name" value="AdoMet_MTases"/>
    <property type="match status" value="1"/>
</dbReference>
<protein>
    <submittedName>
        <fullName evidence="1">DNA-methyltransferase-like protein</fullName>
    </submittedName>
</protein>
<dbReference type="InterPro" id="IPR002052">
    <property type="entry name" value="DNA_methylase_N6_adenine_CS"/>
</dbReference>
<reference evidence="1 2" key="1">
    <citation type="journal article" date="2011" name="Front. Microbiol.">
        <title>Two Strains of Crocosphaera watsonii with Highly Conserved Genomes are Distinguished by Strain-Specific Features.</title>
        <authorList>
            <person name="Bench S.R."/>
            <person name="Ilikchyan I.N."/>
            <person name="Tripp H.J."/>
            <person name="Zehr J.P."/>
        </authorList>
    </citation>
    <scope>NUCLEOTIDE SEQUENCE [LARGE SCALE GENOMIC DNA]</scope>
    <source>
        <strain evidence="1 2">WH 0003</strain>
    </source>
</reference>
<dbReference type="Proteomes" id="UP000003477">
    <property type="component" value="Unassembled WGS sequence"/>
</dbReference>
<dbReference type="EMBL" id="AESD01000308">
    <property type="protein sequence ID" value="EHJ13321.1"/>
    <property type="molecule type" value="Genomic_DNA"/>
</dbReference>